<dbReference type="AlphaFoldDB" id="A0A5D8QDK7"/>
<dbReference type="RefSeq" id="WP_149544600.1">
    <property type="nucleotide sequence ID" value="NZ_VTPS01000004.1"/>
</dbReference>
<dbReference type="PANTHER" id="PTHR38430:SF1">
    <property type="entry name" value="PROTEIN-ARGININE KINASE ACTIVATOR PROTEIN"/>
    <property type="match status" value="1"/>
</dbReference>
<keyword evidence="1" id="KW-0175">Coiled coil</keyword>
<organism evidence="3 4">
    <name type="scientific">Calorimonas adulescens</name>
    <dbReference type="NCBI Taxonomy" id="2606906"/>
    <lineage>
        <taxon>Bacteria</taxon>
        <taxon>Bacillati</taxon>
        <taxon>Bacillota</taxon>
        <taxon>Clostridia</taxon>
        <taxon>Thermoanaerobacterales</taxon>
        <taxon>Thermoanaerobacteraceae</taxon>
        <taxon>Calorimonas</taxon>
    </lineage>
</organism>
<dbReference type="PIRSF" id="PIRSF015034">
    <property type="entry name" value="YacH"/>
    <property type="match status" value="1"/>
</dbReference>
<dbReference type="Pfam" id="PF02151">
    <property type="entry name" value="UVR"/>
    <property type="match status" value="1"/>
</dbReference>
<dbReference type="GO" id="GO:0046870">
    <property type="term" value="F:cadmium ion binding"/>
    <property type="evidence" value="ECO:0007669"/>
    <property type="project" value="TreeGrafter"/>
</dbReference>
<accession>A0A5D8QDK7</accession>
<gene>
    <name evidence="3" type="ORF">FWJ32_03535</name>
</gene>
<feature type="domain" description="UVR" evidence="2">
    <location>
        <begin position="147"/>
        <end position="182"/>
    </location>
</feature>
<dbReference type="EMBL" id="VTPS01000004">
    <property type="protein sequence ID" value="TZE82685.1"/>
    <property type="molecule type" value="Genomic_DNA"/>
</dbReference>
<evidence type="ECO:0000256" key="1">
    <source>
        <dbReference type="SAM" id="Coils"/>
    </source>
</evidence>
<comment type="caution">
    <text evidence="3">The sequence shown here is derived from an EMBL/GenBank/DDBJ whole genome shotgun (WGS) entry which is preliminary data.</text>
</comment>
<evidence type="ECO:0000313" key="3">
    <source>
        <dbReference type="EMBL" id="TZE82685.1"/>
    </source>
</evidence>
<dbReference type="GO" id="GO:0005507">
    <property type="term" value="F:copper ion binding"/>
    <property type="evidence" value="ECO:0007669"/>
    <property type="project" value="TreeGrafter"/>
</dbReference>
<name>A0A5D8QDK7_9THEO</name>
<dbReference type="InterPro" id="IPR036876">
    <property type="entry name" value="UVR_dom_sf"/>
</dbReference>
<dbReference type="GO" id="GO:0050897">
    <property type="term" value="F:cobalt ion binding"/>
    <property type="evidence" value="ECO:0007669"/>
    <property type="project" value="TreeGrafter"/>
</dbReference>
<evidence type="ECO:0000313" key="4">
    <source>
        <dbReference type="Proteomes" id="UP000322976"/>
    </source>
</evidence>
<feature type="coiled-coil region" evidence="1">
    <location>
        <begin position="143"/>
        <end position="182"/>
    </location>
</feature>
<dbReference type="PANTHER" id="PTHR38430">
    <property type="entry name" value="PROTEIN-ARGININE KINASE ACTIVATOR PROTEIN"/>
    <property type="match status" value="1"/>
</dbReference>
<dbReference type="GO" id="GO:0008270">
    <property type="term" value="F:zinc ion binding"/>
    <property type="evidence" value="ECO:0007669"/>
    <property type="project" value="TreeGrafter"/>
</dbReference>
<dbReference type="GO" id="GO:1990170">
    <property type="term" value="P:stress response to cadmium ion"/>
    <property type="evidence" value="ECO:0007669"/>
    <property type="project" value="TreeGrafter"/>
</dbReference>
<dbReference type="GO" id="GO:1990169">
    <property type="term" value="P:stress response to copper ion"/>
    <property type="evidence" value="ECO:0007669"/>
    <property type="project" value="TreeGrafter"/>
</dbReference>
<dbReference type="Proteomes" id="UP000322976">
    <property type="component" value="Unassembled WGS sequence"/>
</dbReference>
<protein>
    <recommendedName>
        <fullName evidence="2">UVR domain-containing protein</fullName>
    </recommendedName>
</protein>
<dbReference type="InterPro" id="IPR025542">
    <property type="entry name" value="YacH"/>
</dbReference>
<proteinExistence type="predicted"/>
<dbReference type="InterPro" id="IPR001943">
    <property type="entry name" value="UVR_dom"/>
</dbReference>
<sequence length="185" mass="20841">MLCERCGKNPATVHYTQIVNGVKSEAHLCSECAKEVGATFGGNLQGMMSGFMPFVFGNNFFTEPFGPGSFLSGFMDWGMSPGTVEEELRCEYCGLLYSQFKKTGFLGCPKCYSTFRERLNPLIRRVHGSSNHVGKVPRRKGGNLRIKREIEELRAQLDEAVKKEEFEKAAELRDRIKDLEKKLKG</sequence>
<keyword evidence="4" id="KW-1185">Reference proteome</keyword>
<dbReference type="Gene3D" id="4.10.860.10">
    <property type="entry name" value="UVR domain"/>
    <property type="match status" value="1"/>
</dbReference>
<evidence type="ECO:0000259" key="2">
    <source>
        <dbReference type="PROSITE" id="PS50151"/>
    </source>
</evidence>
<reference evidence="3 4" key="1">
    <citation type="submission" date="2019-08" db="EMBL/GenBank/DDBJ databases">
        <title>Calorimonas adulescens gen. nov., sp. nov., an anaerobic thermophilic bacterium from Sakhalin hot spring.</title>
        <authorList>
            <person name="Khomyakova M.A."/>
            <person name="Merkel A.Y."/>
            <person name="Novikov A."/>
            <person name="Bonch-Osmolovskaya E.A."/>
            <person name="Slobodkin A.I."/>
        </authorList>
    </citation>
    <scope>NUCLEOTIDE SEQUENCE [LARGE SCALE GENOMIC DNA]</scope>
    <source>
        <strain evidence="3 4">A05MB</strain>
    </source>
</reference>
<dbReference type="PROSITE" id="PS50151">
    <property type="entry name" value="UVR"/>
    <property type="match status" value="1"/>
</dbReference>
<dbReference type="SUPFAM" id="SSF46600">
    <property type="entry name" value="C-terminal UvrC-binding domain of UvrB"/>
    <property type="match status" value="1"/>
</dbReference>